<dbReference type="GO" id="GO:0034477">
    <property type="term" value="P:U6 snRNA 3'-end processing"/>
    <property type="evidence" value="ECO:0007669"/>
    <property type="project" value="UniProtKB-UniRule"/>
</dbReference>
<evidence type="ECO:0000256" key="4">
    <source>
        <dbReference type="ARBA" id="ARBA00023242"/>
    </source>
</evidence>
<protein>
    <recommendedName>
        <fullName evidence="8">U6 snRNA phosphodiesterase</fullName>
        <ecNumber evidence="8">3.1.4.-</ecNumber>
    </recommendedName>
</protein>
<feature type="active site" description="Proton donor/acceptor" evidence="8">
    <location>
        <position position="117"/>
    </location>
</feature>
<dbReference type="InterPro" id="IPR027521">
    <property type="entry name" value="Usb1"/>
</dbReference>
<comment type="catalytic activity">
    <reaction evidence="6">
        <text>a 3'-end uridylyl-adenosine-RNA = a 3'-end 2',3'-cyclophospho-uridine-RNA + adenosine</text>
        <dbReference type="Rhea" id="RHEA:67896"/>
        <dbReference type="Rhea" id="RHEA-COMP:17385"/>
        <dbReference type="Rhea" id="RHEA-COMP:17386"/>
        <dbReference type="ChEBI" id="CHEBI:16335"/>
        <dbReference type="ChEBI" id="CHEBI:85644"/>
        <dbReference type="ChEBI" id="CHEBI:176518"/>
    </reaction>
    <physiologicalReaction direction="left-to-right" evidence="6">
        <dbReference type="Rhea" id="RHEA:67897"/>
    </physiologicalReaction>
</comment>
<comment type="catalytic activity">
    <reaction evidence="5">
        <text>a 3'-end uridylyl-uridine-RNA = a 3'-end 2',3'-cyclophospho-uridine-RNA + uridine</text>
        <dbReference type="Rhea" id="RHEA:46052"/>
        <dbReference type="Rhea" id="RHEA-COMP:17384"/>
        <dbReference type="Rhea" id="RHEA-COMP:17385"/>
        <dbReference type="ChEBI" id="CHEBI:16704"/>
        <dbReference type="ChEBI" id="CHEBI:85643"/>
        <dbReference type="ChEBI" id="CHEBI:85644"/>
    </reaction>
    <physiologicalReaction direction="left-to-right" evidence="5">
        <dbReference type="Rhea" id="RHEA:46053"/>
    </physiologicalReaction>
</comment>
<keyword evidence="3" id="KW-0456">Lyase</keyword>
<feature type="region of interest" description="Disordered" evidence="9">
    <location>
        <begin position="16"/>
        <end position="36"/>
    </location>
</feature>
<proteinExistence type="inferred from homology"/>
<evidence type="ECO:0000313" key="10">
    <source>
        <dbReference type="Ensembl" id="ENSCSAVP00000001568.1"/>
    </source>
</evidence>
<dbReference type="Pfam" id="PF09749">
    <property type="entry name" value="HVSL"/>
    <property type="match status" value="1"/>
</dbReference>
<comment type="similarity">
    <text evidence="8">Belongs to the 2H phosphoesterase superfamily. USB1 family.</text>
</comment>
<evidence type="ECO:0000256" key="6">
    <source>
        <dbReference type="ARBA" id="ARBA00029305"/>
    </source>
</evidence>
<dbReference type="Proteomes" id="UP000007875">
    <property type="component" value="Unassembled WGS sequence"/>
</dbReference>
<feature type="active site" description="Proton donor/acceptor" evidence="8">
    <location>
        <position position="208"/>
    </location>
</feature>
<dbReference type="PANTHER" id="PTHR13522:SF3">
    <property type="entry name" value="U6 SNRNA PHOSPHODIESTERASE 1"/>
    <property type="match status" value="1"/>
</dbReference>
<comment type="function">
    <text evidence="7">3'-5' RNA exonuclease that trims the 3' end of oligo(U) and oligo(A) tracts of the pre-U6 small nuclear RNA (snRNA) molecule, leading to the formation of a mature U6 snRNA 3' end-terminated with a 2',3'-cyclic phosphate. Participates in the U6 snRNA 3' end processing that prevents U6 snRNA degradation. In addition also removes uridines from the 3' end of U6atac snRNA and possibly the vault RNA VTRNA1-1.</text>
</comment>
<dbReference type="Gene3D" id="3.90.1140.10">
    <property type="entry name" value="Cyclic phosphodiesterase"/>
    <property type="match status" value="1"/>
</dbReference>
<keyword evidence="2 8" id="KW-0378">Hydrolase</keyword>
<reference evidence="10" key="3">
    <citation type="submission" date="2025-09" db="UniProtKB">
        <authorList>
            <consortium name="Ensembl"/>
        </authorList>
    </citation>
    <scope>IDENTIFICATION</scope>
</reference>
<dbReference type="Ensembl" id="ENSCSAVT00000001588.1">
    <property type="protein sequence ID" value="ENSCSAVP00000001568.1"/>
    <property type="gene ID" value="ENSCSAVG00000000894.1"/>
</dbReference>
<reference evidence="10" key="2">
    <citation type="submission" date="2025-08" db="UniProtKB">
        <authorList>
            <consortium name="Ensembl"/>
        </authorList>
    </citation>
    <scope>IDENTIFICATION</scope>
</reference>
<evidence type="ECO:0000313" key="11">
    <source>
        <dbReference type="Proteomes" id="UP000007875"/>
    </source>
</evidence>
<dbReference type="HAMAP" id="MF_03040">
    <property type="entry name" value="USB1"/>
    <property type="match status" value="1"/>
</dbReference>
<evidence type="ECO:0000256" key="5">
    <source>
        <dbReference type="ARBA" id="ARBA00029300"/>
    </source>
</evidence>
<dbReference type="STRING" id="51511.ENSCSAVP00000001568"/>
<dbReference type="eggNOG" id="KOG3102">
    <property type="taxonomic scope" value="Eukaryota"/>
</dbReference>
<organism evidence="10 11">
    <name type="scientific">Ciona savignyi</name>
    <name type="common">Pacific transparent sea squirt</name>
    <dbReference type="NCBI Taxonomy" id="51511"/>
    <lineage>
        <taxon>Eukaryota</taxon>
        <taxon>Metazoa</taxon>
        <taxon>Chordata</taxon>
        <taxon>Tunicata</taxon>
        <taxon>Ascidiacea</taxon>
        <taxon>Phlebobranchia</taxon>
        <taxon>Cionidae</taxon>
        <taxon>Ciona</taxon>
    </lineage>
</organism>
<evidence type="ECO:0000256" key="7">
    <source>
        <dbReference type="ARBA" id="ARBA00046102"/>
    </source>
</evidence>
<dbReference type="OMA" id="YTNPRPH"/>
<dbReference type="GeneTree" id="ENSGT00390000004596"/>
<evidence type="ECO:0000256" key="1">
    <source>
        <dbReference type="ARBA" id="ARBA00022722"/>
    </source>
</evidence>
<evidence type="ECO:0000256" key="8">
    <source>
        <dbReference type="HAMAP-Rule" id="MF_03040"/>
    </source>
</evidence>
<name>H2Y8C0_CIOSA</name>
<dbReference type="GO" id="GO:0005634">
    <property type="term" value="C:nucleus"/>
    <property type="evidence" value="ECO:0007669"/>
    <property type="project" value="UniProtKB-SubCell"/>
</dbReference>
<dbReference type="InParanoid" id="H2Y8C0"/>
<comment type="subcellular location">
    <subcellularLocation>
        <location evidence="8">Nucleus</location>
    </subcellularLocation>
</comment>
<comment type="function">
    <text evidence="8">Phosphodiesterase responsible for the U6 snRNA 3' end processing. Acts as an exoribonuclease (RNase) responsible for trimming the poly(U) tract of the last nucleotides in the pre-U6 snRNA molecule, leading to the formation of mature U6 snRNA.</text>
</comment>
<dbReference type="GO" id="GO:1990838">
    <property type="term" value="F:poly(U)-specific exoribonuclease activity, producing 3' uridine cyclic phosphate ends"/>
    <property type="evidence" value="ECO:0007669"/>
    <property type="project" value="UniProtKB-UniRule"/>
</dbReference>
<dbReference type="AlphaFoldDB" id="H2Y8C0"/>
<keyword evidence="1 8" id="KW-0540">Nuclease</keyword>
<evidence type="ECO:0000256" key="3">
    <source>
        <dbReference type="ARBA" id="ARBA00023239"/>
    </source>
</evidence>
<reference evidence="11" key="1">
    <citation type="submission" date="2003-08" db="EMBL/GenBank/DDBJ databases">
        <authorList>
            <person name="Birren B."/>
            <person name="Nusbaum C."/>
            <person name="Abebe A."/>
            <person name="Abouelleil A."/>
            <person name="Adekoya E."/>
            <person name="Ait-zahra M."/>
            <person name="Allen N."/>
            <person name="Allen T."/>
            <person name="An P."/>
            <person name="Anderson M."/>
            <person name="Anderson S."/>
            <person name="Arachchi H."/>
            <person name="Armbruster J."/>
            <person name="Bachantsang P."/>
            <person name="Baldwin J."/>
            <person name="Barry A."/>
            <person name="Bayul T."/>
            <person name="Blitshsteyn B."/>
            <person name="Bloom T."/>
            <person name="Blye J."/>
            <person name="Boguslavskiy L."/>
            <person name="Borowsky M."/>
            <person name="Boukhgalter B."/>
            <person name="Brunache A."/>
            <person name="Butler J."/>
            <person name="Calixte N."/>
            <person name="Calvo S."/>
            <person name="Camarata J."/>
            <person name="Campo K."/>
            <person name="Chang J."/>
            <person name="Cheshatsang Y."/>
            <person name="Citroen M."/>
            <person name="Collymore A."/>
            <person name="Considine T."/>
            <person name="Cook A."/>
            <person name="Cooke P."/>
            <person name="Corum B."/>
            <person name="Cuomo C."/>
            <person name="David R."/>
            <person name="Dawoe T."/>
            <person name="Degray S."/>
            <person name="Dodge S."/>
            <person name="Dooley K."/>
            <person name="Dorje P."/>
            <person name="Dorjee K."/>
            <person name="Dorris L."/>
            <person name="Duffey N."/>
            <person name="Dupes A."/>
            <person name="Elkins T."/>
            <person name="Engels R."/>
            <person name="Erickson J."/>
            <person name="Farina A."/>
            <person name="Faro S."/>
            <person name="Ferreira P."/>
            <person name="Fischer H."/>
            <person name="Fitzgerald M."/>
            <person name="Foley K."/>
            <person name="Gage D."/>
            <person name="Galagan J."/>
            <person name="Gearin G."/>
            <person name="Gnerre S."/>
            <person name="Gnirke A."/>
            <person name="Goyette A."/>
            <person name="Graham J."/>
            <person name="Grandbois E."/>
            <person name="Gyaltsen K."/>
            <person name="Hafez N."/>
            <person name="Hagopian D."/>
            <person name="Hagos B."/>
            <person name="Hall J."/>
            <person name="Hatcher B."/>
            <person name="Heller A."/>
            <person name="Higgins H."/>
            <person name="Honan T."/>
            <person name="Horn A."/>
            <person name="Houde N."/>
            <person name="Hughes L."/>
            <person name="Hulme W."/>
            <person name="Husby E."/>
            <person name="Iliev I."/>
            <person name="Jaffe D."/>
            <person name="Jones C."/>
            <person name="Kamal M."/>
            <person name="Kamat A."/>
            <person name="Kamvysselis M."/>
            <person name="Karlsson E."/>
            <person name="Kells C."/>
            <person name="Kieu A."/>
            <person name="Kisner P."/>
            <person name="Kodira C."/>
            <person name="Kulbokas E."/>
            <person name="Labutti K."/>
            <person name="Lama D."/>
            <person name="Landers T."/>
            <person name="Leger J."/>
            <person name="Levine S."/>
            <person name="Lewis D."/>
            <person name="Lewis T."/>
            <person name="Lindblad-toh K."/>
            <person name="Liu X."/>
            <person name="Lokyitsang T."/>
            <person name="Lokyitsang Y."/>
            <person name="Lucien O."/>
            <person name="Lui A."/>
            <person name="Ma L.J."/>
            <person name="Mabbitt R."/>
            <person name="Macdonald J."/>
            <person name="Maclean C."/>
            <person name="Major J."/>
            <person name="Manning J."/>
            <person name="Marabella R."/>
            <person name="Maru K."/>
            <person name="Matthews C."/>
            <person name="Mauceli E."/>
            <person name="Mccarthy M."/>
            <person name="Mcdonough S."/>
            <person name="Mcghee T."/>
            <person name="Meldrim J."/>
            <person name="Meneus L."/>
            <person name="Mesirov J."/>
            <person name="Mihalev A."/>
            <person name="Mihova T."/>
            <person name="Mikkelsen T."/>
            <person name="Mlenga V."/>
            <person name="Moru K."/>
            <person name="Mozes J."/>
            <person name="Mulrain L."/>
            <person name="Munson G."/>
            <person name="Naylor J."/>
            <person name="Newes C."/>
            <person name="Nguyen C."/>
            <person name="Nguyen N."/>
            <person name="Nguyen T."/>
            <person name="Nicol R."/>
            <person name="Nielsen C."/>
            <person name="Nizzari M."/>
            <person name="Norbu C."/>
            <person name="Norbu N."/>
            <person name="O'donnell P."/>
            <person name="Okoawo O."/>
            <person name="O'leary S."/>
            <person name="Omotosho B."/>
            <person name="O'neill K."/>
            <person name="Osman S."/>
            <person name="Parker S."/>
            <person name="Perrin D."/>
            <person name="Phunkhang P."/>
            <person name="Piqani B."/>
            <person name="Purcell S."/>
            <person name="Rachupka T."/>
            <person name="Ramasamy U."/>
            <person name="Rameau R."/>
            <person name="Ray V."/>
            <person name="Raymond C."/>
            <person name="Retta R."/>
            <person name="Richardson S."/>
            <person name="Rise C."/>
            <person name="Rodriguez J."/>
            <person name="Rogers J."/>
            <person name="Rogov P."/>
            <person name="Rutman M."/>
            <person name="Schupbach R."/>
            <person name="Seaman C."/>
            <person name="Settipalli S."/>
            <person name="Sharpe T."/>
            <person name="Sheridan J."/>
            <person name="Sherpa N."/>
            <person name="Shi J."/>
            <person name="Smirnov S."/>
            <person name="Smith C."/>
            <person name="Sougnez C."/>
            <person name="Spencer B."/>
            <person name="Stalker J."/>
            <person name="Stange-thomann N."/>
            <person name="Stavropoulos S."/>
            <person name="Stetson K."/>
            <person name="Stone C."/>
            <person name="Stone S."/>
            <person name="Stubbs M."/>
            <person name="Talamas J."/>
            <person name="Tchuinga P."/>
            <person name="Tenzing P."/>
            <person name="Tesfaye S."/>
            <person name="Theodore J."/>
            <person name="Thoulutsang Y."/>
            <person name="Topham K."/>
            <person name="Towey S."/>
            <person name="Tsamla T."/>
            <person name="Tsomo N."/>
            <person name="Vallee D."/>
            <person name="Vassiliev H."/>
            <person name="Venkataraman V."/>
            <person name="Vinson J."/>
            <person name="Vo A."/>
            <person name="Wade C."/>
            <person name="Wang S."/>
            <person name="Wangchuk T."/>
            <person name="Wangdi T."/>
            <person name="Whittaker C."/>
            <person name="Wilkinson J."/>
            <person name="Wu Y."/>
            <person name="Wyman D."/>
            <person name="Yadav S."/>
            <person name="Yang S."/>
            <person name="Yang X."/>
            <person name="Yeager S."/>
            <person name="Yee E."/>
            <person name="Young G."/>
            <person name="Zainoun J."/>
            <person name="Zembeck L."/>
            <person name="Zimmer A."/>
            <person name="Zody M."/>
            <person name="Lander E."/>
        </authorList>
    </citation>
    <scope>NUCLEOTIDE SEQUENCE [LARGE SCALE GENOMIC DNA]</scope>
</reference>
<keyword evidence="4 8" id="KW-0539">Nucleus</keyword>
<keyword evidence="11" id="KW-1185">Reference proteome</keyword>
<dbReference type="EC" id="3.1.4.-" evidence="8"/>
<dbReference type="GO" id="GO:0016829">
    <property type="term" value="F:lyase activity"/>
    <property type="evidence" value="ECO:0007669"/>
    <property type="project" value="UniProtKB-KW"/>
</dbReference>
<dbReference type="PANTHER" id="PTHR13522">
    <property type="entry name" value="U6 SNRNA PHOSPHODIESTERASE 1"/>
    <property type="match status" value="1"/>
</dbReference>
<dbReference type="HOGENOM" id="CLU_057212_2_0_1"/>
<accession>H2Y8C0</accession>
<evidence type="ECO:0000256" key="2">
    <source>
        <dbReference type="ARBA" id="ARBA00022801"/>
    </source>
</evidence>
<sequence length="274" mass="31940">MLKLFSMTSLDKLREYASSSEEDSSSGLKTISPENKRTKLPLPDVICSLSDPTNTEYNNDPSKHQCRIRSFDHVKGNWATFLYIPYPEEFSEELKINVFDLFQFSGIDGWNVVDSFHMSISRTSAIPHHYIEPLVDAIKDSVRTFNTLDLMFSSKLKFYVNDEKTRSFCGFQISCPLLITKLQYYVDRINQPLKDYGCDGYYSNPSFHISIAWTLGNIFDQNWKMLLHKFQIHWLEVFTNCPELFSFKANCLACKCGNRLFKFEFLKMDSKTVY</sequence>
<evidence type="ECO:0000256" key="9">
    <source>
        <dbReference type="SAM" id="MobiDB-lite"/>
    </source>
</evidence>